<feature type="transmembrane region" description="Helical" evidence="5">
    <location>
        <begin position="391"/>
        <end position="412"/>
    </location>
</feature>
<evidence type="ECO:0000256" key="1">
    <source>
        <dbReference type="ARBA" id="ARBA00004370"/>
    </source>
</evidence>
<name>A0A1W0X013_HYPEX</name>
<dbReference type="SUPFAM" id="SSF53822">
    <property type="entry name" value="Periplasmic binding protein-like I"/>
    <property type="match status" value="1"/>
</dbReference>
<evidence type="ECO:0000259" key="6">
    <source>
        <dbReference type="Pfam" id="PF01094"/>
    </source>
</evidence>
<evidence type="ECO:0000313" key="7">
    <source>
        <dbReference type="EMBL" id="OQV20783.1"/>
    </source>
</evidence>
<feature type="domain" description="Receptor ligand binding region" evidence="6">
    <location>
        <begin position="63"/>
        <end position="264"/>
    </location>
</feature>
<dbReference type="InterPro" id="IPR028082">
    <property type="entry name" value="Peripla_BP_I"/>
</dbReference>
<keyword evidence="3 5" id="KW-1133">Transmembrane helix</keyword>
<comment type="subcellular location">
    <subcellularLocation>
        <location evidence="1">Membrane</location>
    </subcellularLocation>
</comment>
<dbReference type="AlphaFoldDB" id="A0A1W0X013"/>
<dbReference type="Proteomes" id="UP000192578">
    <property type="component" value="Unassembled WGS sequence"/>
</dbReference>
<evidence type="ECO:0000313" key="8">
    <source>
        <dbReference type="Proteomes" id="UP000192578"/>
    </source>
</evidence>
<proteinExistence type="predicted"/>
<dbReference type="GO" id="GO:0016020">
    <property type="term" value="C:membrane"/>
    <property type="evidence" value="ECO:0007669"/>
    <property type="project" value="UniProtKB-SubCell"/>
</dbReference>
<evidence type="ECO:0000256" key="5">
    <source>
        <dbReference type="SAM" id="Phobius"/>
    </source>
</evidence>
<gene>
    <name evidence="7" type="ORF">BV898_05360</name>
</gene>
<keyword evidence="4 5" id="KW-0472">Membrane</keyword>
<dbReference type="EMBL" id="MTYJ01000028">
    <property type="protein sequence ID" value="OQV20783.1"/>
    <property type="molecule type" value="Genomic_DNA"/>
</dbReference>
<evidence type="ECO:0000256" key="4">
    <source>
        <dbReference type="ARBA" id="ARBA00023136"/>
    </source>
</evidence>
<keyword evidence="8" id="KW-1185">Reference proteome</keyword>
<comment type="caution">
    <text evidence="7">The sequence shown here is derived from an EMBL/GenBank/DDBJ whole genome shotgun (WGS) entry which is preliminary data.</text>
</comment>
<protein>
    <recommendedName>
        <fullName evidence="6">Receptor ligand binding region domain-containing protein</fullName>
    </recommendedName>
</protein>
<reference evidence="8" key="1">
    <citation type="submission" date="2017-01" db="EMBL/GenBank/DDBJ databases">
        <title>Comparative genomics of anhydrobiosis in the tardigrade Hypsibius dujardini.</title>
        <authorList>
            <person name="Yoshida Y."/>
            <person name="Koutsovoulos G."/>
            <person name="Laetsch D."/>
            <person name="Stevens L."/>
            <person name="Kumar S."/>
            <person name="Horikawa D."/>
            <person name="Ishino K."/>
            <person name="Komine S."/>
            <person name="Tomita M."/>
            <person name="Blaxter M."/>
            <person name="Arakawa K."/>
        </authorList>
    </citation>
    <scope>NUCLEOTIDE SEQUENCE [LARGE SCALE GENOMIC DNA]</scope>
    <source>
        <strain evidence="8">Z151</strain>
    </source>
</reference>
<dbReference type="InterPro" id="IPR001828">
    <property type="entry name" value="ANF_lig-bd_rcpt"/>
</dbReference>
<dbReference type="Gene3D" id="3.40.50.2300">
    <property type="match status" value="2"/>
</dbReference>
<evidence type="ECO:0000256" key="3">
    <source>
        <dbReference type="ARBA" id="ARBA00022989"/>
    </source>
</evidence>
<organism evidence="7 8">
    <name type="scientific">Hypsibius exemplaris</name>
    <name type="common">Freshwater tardigrade</name>
    <dbReference type="NCBI Taxonomy" id="2072580"/>
    <lineage>
        <taxon>Eukaryota</taxon>
        <taxon>Metazoa</taxon>
        <taxon>Ecdysozoa</taxon>
        <taxon>Tardigrada</taxon>
        <taxon>Eutardigrada</taxon>
        <taxon>Parachela</taxon>
        <taxon>Hypsibioidea</taxon>
        <taxon>Hypsibiidae</taxon>
        <taxon>Hypsibius</taxon>
    </lineage>
</organism>
<dbReference type="Pfam" id="PF01094">
    <property type="entry name" value="ANF_receptor"/>
    <property type="match status" value="1"/>
</dbReference>
<accession>A0A1W0X013</accession>
<evidence type="ECO:0000256" key="2">
    <source>
        <dbReference type="ARBA" id="ARBA00022692"/>
    </source>
</evidence>
<sequence length="436" mass="48621">MGSAYDVAFVDARRMYPDLFRSFSITRHFVPGTFTCADATGETTVALSELFSSRNGELQRNSSGLDVDEEFRVIFSPGCSFEAVTLGDVGREEDITVLASVASFGLLNDKRRFPTVLPFASTSYNNLAVAFIGIIHRHGWTSFNLACEKSGPAVEVVCDILRQALTTVQGINAISYVLDTFSPETIEKFLTTSLAHSTVTVLASMNPQSYIRVLEAVFHTGMANGDNVFYLLPLGSYGQFDDIILNLVSANEISESLLHSLPFAFSLTFEPINWTAISVEVDQMTEQSRSVYNITVPTVSHVLNENLLNLATMSGTQFTKKFYNRTFELPSRTVSVNPIGARISQVYFNQFDNQSRSFKDDSPVLWYGTAYPPTDKPNWDWHSSNEKITRITVAVSLPLIALLFAVTAFSAWQVKRKHDNHGWDFWVLLGDNLRLD</sequence>
<keyword evidence="2 5" id="KW-0812">Transmembrane</keyword>